<dbReference type="InterPro" id="IPR026532">
    <property type="entry name" value="BRX1"/>
</dbReference>
<dbReference type="Pfam" id="PF04427">
    <property type="entry name" value="Brix"/>
    <property type="match status" value="1"/>
</dbReference>
<evidence type="ECO:0000313" key="7">
    <source>
        <dbReference type="EMBL" id="KAF7672765.1"/>
    </source>
</evidence>
<keyword evidence="8" id="KW-1185">Reference proteome</keyword>
<evidence type="ECO:0000256" key="3">
    <source>
        <dbReference type="ARBA" id="ARBA00022517"/>
    </source>
</evidence>
<evidence type="ECO:0000256" key="2">
    <source>
        <dbReference type="ARBA" id="ARBA00006369"/>
    </source>
</evidence>
<reference evidence="7" key="1">
    <citation type="submission" date="2020-01" db="EMBL/GenBank/DDBJ databases">
        <authorList>
            <person name="Feng Z.H.Z."/>
        </authorList>
    </citation>
    <scope>NUCLEOTIDE SEQUENCE</scope>
    <source>
        <strain evidence="7">CBS107.38</strain>
    </source>
</reference>
<dbReference type="GO" id="GO:0000027">
    <property type="term" value="P:ribosomal large subunit assembly"/>
    <property type="evidence" value="ECO:0007669"/>
    <property type="project" value="TreeGrafter"/>
</dbReference>
<feature type="region of interest" description="Disordered" evidence="5">
    <location>
        <begin position="280"/>
        <end position="299"/>
    </location>
</feature>
<dbReference type="PANTHER" id="PTHR13634">
    <property type="entry name" value="RIBOSOME BIOGENESIS PROTEIN BRIX"/>
    <property type="match status" value="1"/>
</dbReference>
<gene>
    <name evidence="7" type="ORF">GT037_009266</name>
</gene>
<dbReference type="EMBL" id="JAAABM010000015">
    <property type="protein sequence ID" value="KAF7672765.1"/>
    <property type="molecule type" value="Genomic_DNA"/>
</dbReference>
<feature type="compositionally biased region" description="Basic and acidic residues" evidence="5">
    <location>
        <begin position="11"/>
        <end position="22"/>
    </location>
</feature>
<dbReference type="GO" id="GO:0005730">
    <property type="term" value="C:nucleolus"/>
    <property type="evidence" value="ECO:0007669"/>
    <property type="project" value="UniProtKB-SubCell"/>
</dbReference>
<dbReference type="SMART" id="SM00879">
    <property type="entry name" value="Brix"/>
    <property type="match status" value="1"/>
</dbReference>
<evidence type="ECO:0000256" key="1">
    <source>
        <dbReference type="ARBA" id="ARBA00004604"/>
    </source>
</evidence>
<proteinExistence type="inferred from homology"/>
<comment type="similarity">
    <text evidence="2">Belongs to the BRX1 family.</text>
</comment>
<comment type="subcellular location">
    <subcellularLocation>
        <location evidence="1">Nucleus</location>
        <location evidence="1">Nucleolus</location>
    </subcellularLocation>
</comment>
<dbReference type="AlphaFoldDB" id="A0A8H7EAP5"/>
<dbReference type="PANTHER" id="PTHR13634:SF0">
    <property type="entry name" value="RIBOSOME BIOGENESIS PROTEIN BRX1 HOMOLOG"/>
    <property type="match status" value="1"/>
</dbReference>
<dbReference type="SUPFAM" id="SSF52954">
    <property type="entry name" value="Class II aaRS ABD-related"/>
    <property type="match status" value="1"/>
</dbReference>
<comment type="caution">
    <text evidence="7">The sequence shown here is derived from an EMBL/GenBank/DDBJ whole genome shotgun (WGS) entry which is preliminary data.</text>
</comment>
<evidence type="ECO:0000259" key="6">
    <source>
        <dbReference type="PROSITE" id="PS50833"/>
    </source>
</evidence>
<feature type="region of interest" description="Disordered" evidence="5">
    <location>
        <begin position="1"/>
        <end position="22"/>
    </location>
</feature>
<sequence length="812" mass="93727">MASVYKTLSGAEKDEKEMGEKRNKQRVLILSSRGVTFRHRHLLQDLYSLMPHSRKEAKLDTKTKLYQLNELAELYNCNNILFFEARKGKDLYCWMSKPPNGPTVKMHLQNLHTMEELNFIGNCLKGSRPVLSFDAAFDKQAHLRVIKELFTQIFGVPKTSRKVKPFVDHVMGFTVADGKIWIRVFQINESEPGKKKPIDGEEMDVDEAPKKKKGGEFDVSLVEIGPRFVLTPIIIQESSFGGPIIYENKEFVSPNQIRSDLRKSKAGRFNRRTDAQRDTLLKHQDLGLTSHGGRKKEKDPLSDNVLFAIKHQLCLRKMILILYSMYSSTREPYATYRAIYKMYVQPMQLWCNNQQINQLAHLTLYTSWQAPSTAVVFDHARIIIHRFNIDDIIPDPQQIPLRKVIQELIRPIRRKVICSKFNGTCDTSGHNQRDSMLIVKTPENPTPDLPYARSKMLFEDLATELVVQVFLSCRSVTDVTALSSTCRRFRNIFTSSQKLLILENAAETQFGPLEDLTQLLTHNASQPAHIVRTVPFSLALLKQIVHHGRVAEKWCDIYPFKKWKHNYELRRLLTTEERYVVRRAIYRIWLYSRAFHNREHPREFRATRLVLLKRAALLHNWSTWELAEIADVHRVIREVVQSNVCPSNGTIARKFKKRHPGNEHSLLFNNIHLNYPPTAPQVFNPFTPNPLSAHFNNTPTYTSRYAASKFSLHPSHEVGAEGWGDDIPHYYVIEDYMKLDPAQILYLKEHAPLKGMVEGYVRSLCPEYDWFTNNGETWVQTLEFVLDERGEDVGDFMGAIAEGQAGVAVIEV</sequence>
<keyword evidence="3" id="KW-0690">Ribosome biogenesis</keyword>
<evidence type="ECO:0000256" key="5">
    <source>
        <dbReference type="SAM" id="MobiDB-lite"/>
    </source>
</evidence>
<organism evidence="7 8">
    <name type="scientific">Alternaria burnsii</name>
    <dbReference type="NCBI Taxonomy" id="1187904"/>
    <lineage>
        <taxon>Eukaryota</taxon>
        <taxon>Fungi</taxon>
        <taxon>Dikarya</taxon>
        <taxon>Ascomycota</taxon>
        <taxon>Pezizomycotina</taxon>
        <taxon>Dothideomycetes</taxon>
        <taxon>Pleosporomycetidae</taxon>
        <taxon>Pleosporales</taxon>
        <taxon>Pleosporineae</taxon>
        <taxon>Pleosporaceae</taxon>
        <taxon>Alternaria</taxon>
        <taxon>Alternaria sect. Alternaria</taxon>
    </lineage>
</organism>
<evidence type="ECO:0000256" key="4">
    <source>
        <dbReference type="ARBA" id="ARBA00023242"/>
    </source>
</evidence>
<dbReference type="GeneID" id="62207491"/>
<keyword evidence="4" id="KW-0539">Nucleus</keyword>
<dbReference type="PROSITE" id="PS50833">
    <property type="entry name" value="BRIX"/>
    <property type="match status" value="1"/>
</dbReference>
<dbReference type="InterPro" id="IPR007109">
    <property type="entry name" value="Brix"/>
</dbReference>
<evidence type="ECO:0000313" key="8">
    <source>
        <dbReference type="Proteomes" id="UP000596902"/>
    </source>
</evidence>
<dbReference type="RefSeq" id="XP_038783115.1">
    <property type="nucleotide sequence ID" value="XM_038934313.1"/>
</dbReference>
<name>A0A8H7EAP5_9PLEO</name>
<reference evidence="7" key="2">
    <citation type="submission" date="2020-08" db="EMBL/GenBank/DDBJ databases">
        <title>Draft Genome Sequence of Cumin Blight Pathogen Alternaria burnsii.</title>
        <authorList>
            <person name="Feng Z."/>
        </authorList>
    </citation>
    <scope>NUCLEOTIDE SEQUENCE</scope>
    <source>
        <strain evidence="7">CBS107.38</strain>
    </source>
</reference>
<protein>
    <recommendedName>
        <fullName evidence="6">Brix domain-containing protein</fullName>
    </recommendedName>
</protein>
<dbReference type="GO" id="GO:0019843">
    <property type="term" value="F:rRNA binding"/>
    <property type="evidence" value="ECO:0007669"/>
    <property type="project" value="InterPro"/>
</dbReference>
<accession>A0A8H7EAP5</accession>
<dbReference type="GO" id="GO:0006364">
    <property type="term" value="P:rRNA processing"/>
    <property type="evidence" value="ECO:0007669"/>
    <property type="project" value="InterPro"/>
</dbReference>
<dbReference type="Proteomes" id="UP000596902">
    <property type="component" value="Unassembled WGS sequence"/>
</dbReference>
<feature type="domain" description="Brix" evidence="6">
    <location>
        <begin position="25"/>
        <end position="241"/>
    </location>
</feature>